<evidence type="ECO:0000313" key="3">
    <source>
        <dbReference type="EMBL" id="MBU9696323.1"/>
    </source>
</evidence>
<dbReference type="RefSeq" id="WP_161760250.1">
    <property type="nucleotide sequence ID" value="NZ_JAAATX020000001.1"/>
</dbReference>
<organism evidence="3 4">
    <name type="scientific">Paragemmobacter amnigenus</name>
    <dbReference type="NCBI Taxonomy" id="2852097"/>
    <lineage>
        <taxon>Bacteria</taxon>
        <taxon>Pseudomonadati</taxon>
        <taxon>Pseudomonadota</taxon>
        <taxon>Alphaproteobacteria</taxon>
        <taxon>Rhodobacterales</taxon>
        <taxon>Paracoccaceae</taxon>
        <taxon>Paragemmobacter</taxon>
    </lineage>
</organism>
<protein>
    <submittedName>
        <fullName evidence="3">DUF1624 domain-containing protein</fullName>
    </submittedName>
</protein>
<reference evidence="3 4" key="1">
    <citation type="submission" date="2021-06" db="EMBL/GenBank/DDBJ databases">
        <title>Rhodobacteraceae bacterium strain HSP-20.</title>
        <authorList>
            <person name="Chen W.-M."/>
        </authorList>
    </citation>
    <scope>NUCLEOTIDE SEQUENCE [LARGE SCALE GENOMIC DNA]</scope>
    <source>
        <strain evidence="3 4">HSP-20</strain>
    </source>
</reference>
<feature type="transmembrane region" description="Helical" evidence="1">
    <location>
        <begin position="116"/>
        <end position="144"/>
    </location>
</feature>
<keyword evidence="1" id="KW-0472">Membrane</keyword>
<accession>A0ABS6IXT6</accession>
<feature type="transmembrane region" description="Helical" evidence="1">
    <location>
        <begin position="12"/>
        <end position="31"/>
    </location>
</feature>
<sequence>MGRADAAGRLVAVDVARTVALAGMVLFHFTFDLELFGHLPAGTTVTGGWAVLARVVAGSFLFLAGVSLVLAHGAGVRWSAFARRLLRVGLAALAVTVATRLAIPEAFIFFGILHSIVLASLLGIALIRLPGVALVVLALGVVWVDRKFGFDAMNGRGLVWIGLGTQLPWTMDFVPVFPWTGALLAGMGTAKLAARAGLWDRLGQGGPLARRLAWPGRHSLAIYLLHQPVLIALVWLGTQLVRA</sequence>
<keyword evidence="1" id="KW-1133">Transmembrane helix</keyword>
<name>A0ABS6IXT6_9RHOB</name>
<keyword evidence="4" id="KW-1185">Reference proteome</keyword>
<feature type="transmembrane region" description="Helical" evidence="1">
    <location>
        <begin position="51"/>
        <end position="73"/>
    </location>
</feature>
<keyword evidence="1" id="KW-0812">Transmembrane</keyword>
<evidence type="ECO:0000259" key="2">
    <source>
        <dbReference type="Pfam" id="PF07786"/>
    </source>
</evidence>
<feature type="transmembrane region" description="Helical" evidence="1">
    <location>
        <begin position="220"/>
        <end position="238"/>
    </location>
</feature>
<evidence type="ECO:0000313" key="4">
    <source>
        <dbReference type="Proteomes" id="UP000731907"/>
    </source>
</evidence>
<dbReference type="InterPro" id="IPR012429">
    <property type="entry name" value="HGSNAT_cat"/>
</dbReference>
<feature type="transmembrane region" description="Helical" evidence="1">
    <location>
        <begin position="85"/>
        <end position="110"/>
    </location>
</feature>
<comment type="caution">
    <text evidence="3">The sequence shown here is derived from an EMBL/GenBank/DDBJ whole genome shotgun (WGS) entry which is preliminary data.</text>
</comment>
<feature type="domain" description="Heparan-alpha-glucosaminide N-acetyltransferase catalytic" evidence="2">
    <location>
        <begin position="9"/>
        <end position="228"/>
    </location>
</feature>
<proteinExistence type="predicted"/>
<dbReference type="EMBL" id="JAAATX020000001">
    <property type="protein sequence ID" value="MBU9696323.1"/>
    <property type="molecule type" value="Genomic_DNA"/>
</dbReference>
<dbReference type="Pfam" id="PF07786">
    <property type="entry name" value="HGSNAT_cat"/>
    <property type="match status" value="1"/>
</dbReference>
<dbReference type="Proteomes" id="UP000731907">
    <property type="component" value="Unassembled WGS sequence"/>
</dbReference>
<evidence type="ECO:0000256" key="1">
    <source>
        <dbReference type="SAM" id="Phobius"/>
    </source>
</evidence>
<gene>
    <name evidence="3" type="ORF">GU927_000550</name>
</gene>